<evidence type="ECO:0000313" key="3">
    <source>
        <dbReference type="Proteomes" id="UP000006683"/>
    </source>
</evidence>
<name>E1SL83_FERBD</name>
<dbReference type="HOGENOM" id="CLU_3396610_0_0_6"/>
<dbReference type="KEGG" id="fbl:Fbal_1252"/>
<accession>E1SL83</accession>
<sequence length="31" mass="3463">MRFVIPITRARVGSQSASDEDKKRELKGSLS</sequence>
<organism evidence="2 3">
    <name type="scientific">Ferrimonas balearica (strain DSM 9799 / CCM 4581 / KCTC 23876 / PAT)</name>
    <dbReference type="NCBI Taxonomy" id="550540"/>
    <lineage>
        <taxon>Bacteria</taxon>
        <taxon>Pseudomonadati</taxon>
        <taxon>Pseudomonadota</taxon>
        <taxon>Gammaproteobacteria</taxon>
        <taxon>Alteromonadales</taxon>
        <taxon>Ferrimonadaceae</taxon>
        <taxon>Ferrimonas</taxon>
    </lineage>
</organism>
<dbReference type="Proteomes" id="UP000006683">
    <property type="component" value="Chromosome"/>
</dbReference>
<keyword evidence="3" id="KW-1185">Reference proteome</keyword>
<dbReference type="AlphaFoldDB" id="E1SL83"/>
<reference evidence="2 3" key="1">
    <citation type="journal article" date="2010" name="Stand. Genomic Sci.">
        <title>Complete genome sequence of Ferrimonas balearica type strain (PAT).</title>
        <authorList>
            <person name="Nolan M."/>
            <person name="Sikorski J."/>
            <person name="Davenport K."/>
            <person name="Lucas S."/>
            <person name="Glavina Del Rio T."/>
            <person name="Tice H."/>
            <person name="Cheng J."/>
            <person name="Goodwin L."/>
            <person name="Pitluck S."/>
            <person name="Liolios K."/>
            <person name="Ivanova N."/>
            <person name="Mavromatis K."/>
            <person name="Ovchinnikova G."/>
            <person name="Pati A."/>
            <person name="Chen A."/>
            <person name="Palaniappan K."/>
            <person name="Land M."/>
            <person name="Hauser L."/>
            <person name="Chang Y."/>
            <person name="Jeffries C."/>
            <person name="Tapia R."/>
            <person name="Brettin T."/>
            <person name="Detter J."/>
            <person name="Han C."/>
            <person name="Yasawong M."/>
            <person name="Rohde M."/>
            <person name="Tindall B."/>
            <person name="Goker M."/>
            <person name="Woyke T."/>
            <person name="Bristow J."/>
            <person name="Eisen J."/>
            <person name="Markowitz V."/>
            <person name="Hugenholtz P."/>
            <person name="Kyrpides N."/>
            <person name="Klenk H."/>
            <person name="Lapidus A."/>
        </authorList>
    </citation>
    <scope>NUCLEOTIDE SEQUENCE [LARGE SCALE GENOMIC DNA]</scope>
    <source>
        <strain evidence="3">DSM 9799 / CCM 4581 / KCTC 23876 / PAT</strain>
    </source>
</reference>
<evidence type="ECO:0000313" key="2">
    <source>
        <dbReference type="EMBL" id="ADN75461.1"/>
    </source>
</evidence>
<proteinExistence type="predicted"/>
<evidence type="ECO:0000256" key="1">
    <source>
        <dbReference type="SAM" id="MobiDB-lite"/>
    </source>
</evidence>
<feature type="region of interest" description="Disordered" evidence="1">
    <location>
        <begin position="1"/>
        <end position="31"/>
    </location>
</feature>
<protein>
    <submittedName>
        <fullName evidence="2">Uncharacterized protein</fullName>
    </submittedName>
</protein>
<feature type="compositionally biased region" description="Basic and acidic residues" evidence="1">
    <location>
        <begin position="19"/>
        <end position="31"/>
    </location>
</feature>
<gene>
    <name evidence="2" type="ordered locus">Fbal_1252</name>
</gene>
<dbReference type="EMBL" id="CP002209">
    <property type="protein sequence ID" value="ADN75461.1"/>
    <property type="molecule type" value="Genomic_DNA"/>
</dbReference>